<organism evidence="3 4">
    <name type="scientific">Nezara viridula</name>
    <name type="common">Southern green stink bug</name>
    <name type="synonym">Cimex viridulus</name>
    <dbReference type="NCBI Taxonomy" id="85310"/>
    <lineage>
        <taxon>Eukaryota</taxon>
        <taxon>Metazoa</taxon>
        <taxon>Ecdysozoa</taxon>
        <taxon>Arthropoda</taxon>
        <taxon>Hexapoda</taxon>
        <taxon>Insecta</taxon>
        <taxon>Pterygota</taxon>
        <taxon>Neoptera</taxon>
        <taxon>Paraneoptera</taxon>
        <taxon>Hemiptera</taxon>
        <taxon>Heteroptera</taxon>
        <taxon>Panheteroptera</taxon>
        <taxon>Pentatomomorpha</taxon>
        <taxon>Pentatomoidea</taxon>
        <taxon>Pentatomidae</taxon>
        <taxon>Pentatominae</taxon>
        <taxon>Nezara</taxon>
    </lineage>
</organism>
<feature type="compositionally biased region" description="Basic and acidic residues" evidence="1">
    <location>
        <begin position="61"/>
        <end position="78"/>
    </location>
</feature>
<dbReference type="SMART" id="SM00408">
    <property type="entry name" value="IGc2"/>
    <property type="match status" value="1"/>
</dbReference>
<dbReference type="PANTHER" id="PTHR23279">
    <property type="entry name" value="DEFECTIVE PROBOSCIS EXTENSION RESPONSE DPR -RELATED"/>
    <property type="match status" value="1"/>
</dbReference>
<accession>A0A9P0E815</accession>
<evidence type="ECO:0000313" key="3">
    <source>
        <dbReference type="EMBL" id="CAH1392570.1"/>
    </source>
</evidence>
<dbReference type="SMART" id="SM00409">
    <property type="entry name" value="IG"/>
    <property type="match status" value="1"/>
</dbReference>
<protein>
    <recommendedName>
        <fullName evidence="2">Ig-like domain-containing protein</fullName>
    </recommendedName>
</protein>
<evidence type="ECO:0000313" key="4">
    <source>
        <dbReference type="Proteomes" id="UP001152798"/>
    </source>
</evidence>
<dbReference type="InterPro" id="IPR037448">
    <property type="entry name" value="Zig-8"/>
</dbReference>
<dbReference type="AlphaFoldDB" id="A0A9P0E815"/>
<dbReference type="Gene3D" id="2.60.40.10">
    <property type="entry name" value="Immunoglobulins"/>
    <property type="match status" value="1"/>
</dbReference>
<reference evidence="3" key="1">
    <citation type="submission" date="2022-01" db="EMBL/GenBank/DDBJ databases">
        <authorList>
            <person name="King R."/>
        </authorList>
    </citation>
    <scope>NUCLEOTIDE SEQUENCE</scope>
</reference>
<dbReference type="GO" id="GO:0032589">
    <property type="term" value="C:neuron projection membrane"/>
    <property type="evidence" value="ECO:0007669"/>
    <property type="project" value="TreeGrafter"/>
</dbReference>
<dbReference type="Proteomes" id="UP001152798">
    <property type="component" value="Chromosome 2"/>
</dbReference>
<name>A0A9P0E815_NEZVI</name>
<dbReference type="InterPro" id="IPR003599">
    <property type="entry name" value="Ig_sub"/>
</dbReference>
<dbReference type="GO" id="GO:0050808">
    <property type="term" value="P:synapse organization"/>
    <property type="evidence" value="ECO:0007669"/>
    <property type="project" value="TreeGrafter"/>
</dbReference>
<dbReference type="EMBL" id="OV725078">
    <property type="protein sequence ID" value="CAH1392570.1"/>
    <property type="molecule type" value="Genomic_DNA"/>
</dbReference>
<dbReference type="InterPro" id="IPR036179">
    <property type="entry name" value="Ig-like_dom_sf"/>
</dbReference>
<dbReference type="InterPro" id="IPR003598">
    <property type="entry name" value="Ig_sub2"/>
</dbReference>
<proteinExistence type="predicted"/>
<feature type="region of interest" description="Disordered" evidence="1">
    <location>
        <begin position="42"/>
        <end position="87"/>
    </location>
</feature>
<dbReference type="PANTHER" id="PTHR23279:SF13">
    <property type="entry name" value="DEFECTIVE PROBOSCIS EXTENSION RESPONSE 21"/>
    <property type="match status" value="1"/>
</dbReference>
<dbReference type="SUPFAM" id="SSF48726">
    <property type="entry name" value="Immunoglobulin"/>
    <property type="match status" value="1"/>
</dbReference>
<dbReference type="InterPro" id="IPR013783">
    <property type="entry name" value="Ig-like_fold"/>
</dbReference>
<dbReference type="InterPro" id="IPR007110">
    <property type="entry name" value="Ig-like_dom"/>
</dbReference>
<feature type="domain" description="Ig-like" evidence="2">
    <location>
        <begin position="7"/>
        <end position="155"/>
    </location>
</feature>
<dbReference type="PROSITE" id="PS50835">
    <property type="entry name" value="IG_LIKE"/>
    <property type="match status" value="1"/>
</dbReference>
<keyword evidence="4" id="KW-1185">Reference proteome</keyword>
<sequence length="223" mass="24579">MNYDLKPVTRIVGGPDLHINYGSTINLTCIVIHSPVPPPSIIWTHNDKDQNSSSSQLDTPSIHKDNEFNDSPEADRQVPESTTSSGRQVRLPVRFLDEVIGGVDEVNYDSPRGGVSVITEKGDNTTSYLLIQKAKYSDSGSYKCIPSNADPLSVFVHVMNGRPRLRCAEADAEKLKLGRSLHKTKRNGGDVLMRRRPVPGCSACDDDDEQKNLKLCSVEVNCE</sequence>
<evidence type="ECO:0000259" key="2">
    <source>
        <dbReference type="PROSITE" id="PS50835"/>
    </source>
</evidence>
<dbReference type="OrthoDB" id="6365338at2759"/>
<evidence type="ECO:0000256" key="1">
    <source>
        <dbReference type="SAM" id="MobiDB-lite"/>
    </source>
</evidence>
<gene>
    <name evidence="3" type="ORF">NEZAVI_LOCUS3373</name>
</gene>